<proteinExistence type="predicted"/>
<dbReference type="Gene3D" id="3.40.1030.10">
    <property type="entry name" value="Nucleoside phosphorylase/phosphoribosyltransferase catalytic domain"/>
    <property type="match status" value="1"/>
</dbReference>
<dbReference type="RefSeq" id="WP_220781996.1">
    <property type="nucleotide sequence ID" value="NZ_BPEY01000059.1"/>
</dbReference>
<dbReference type="SUPFAM" id="SSF47648">
    <property type="entry name" value="Nucleoside phosphorylase/phosphoribosyltransferase N-terminal domain"/>
    <property type="match status" value="1"/>
</dbReference>
<dbReference type="InterPro" id="IPR005940">
    <property type="entry name" value="Anthranilate_Pribosyl_Tfrase"/>
</dbReference>
<dbReference type="EMBL" id="BPEY01000059">
    <property type="protein sequence ID" value="GIU48551.1"/>
    <property type="molecule type" value="Genomic_DNA"/>
</dbReference>
<dbReference type="Gene3D" id="1.20.970.10">
    <property type="entry name" value="Transferase, Pyrimidine Nucleoside Phosphorylase, Chain C"/>
    <property type="match status" value="1"/>
</dbReference>
<evidence type="ECO:0000313" key="5">
    <source>
        <dbReference type="Proteomes" id="UP000887104"/>
    </source>
</evidence>
<name>A0ABQ4PM59_9GAMM</name>
<dbReference type="InterPro" id="IPR017459">
    <property type="entry name" value="Glycosyl_Trfase_fam3_N_dom"/>
</dbReference>
<dbReference type="InterPro" id="IPR036320">
    <property type="entry name" value="Glycosyl_Trfase_fam3_N_dom_sf"/>
</dbReference>
<dbReference type="PANTHER" id="PTHR43285:SF4">
    <property type="entry name" value="TRANSFERASE"/>
    <property type="match status" value="1"/>
</dbReference>
<organism evidence="4 5">
    <name type="scientific">Shewanella sairae</name>
    <dbReference type="NCBI Taxonomy" id="190310"/>
    <lineage>
        <taxon>Bacteria</taxon>
        <taxon>Pseudomonadati</taxon>
        <taxon>Pseudomonadota</taxon>
        <taxon>Gammaproteobacteria</taxon>
        <taxon>Alteromonadales</taxon>
        <taxon>Shewanellaceae</taxon>
        <taxon>Shewanella</taxon>
    </lineage>
</organism>
<gene>
    <name evidence="4" type="ORF">TUM4438_30210</name>
</gene>
<keyword evidence="1" id="KW-0328">Glycosyltransferase</keyword>
<protein>
    <recommendedName>
        <fullName evidence="3">Glycosyl transferase family 3 N-terminal domain-containing protein</fullName>
    </recommendedName>
</protein>
<dbReference type="SUPFAM" id="SSF52418">
    <property type="entry name" value="Nucleoside phosphorylase/phosphoribosyltransferase catalytic domain"/>
    <property type="match status" value="1"/>
</dbReference>
<accession>A0ABQ4PM59</accession>
<dbReference type="Pfam" id="PF02885">
    <property type="entry name" value="Glycos_trans_3N"/>
    <property type="match status" value="1"/>
</dbReference>
<feature type="domain" description="Glycosyl transferase family 3 N-terminal" evidence="3">
    <location>
        <begin position="35"/>
        <end position="99"/>
    </location>
</feature>
<reference evidence="4" key="1">
    <citation type="submission" date="2021-05" db="EMBL/GenBank/DDBJ databases">
        <title>Molecular characterization for Shewanella algae harboring chromosomal blaOXA-55-like strains isolated from clinical and environment sample.</title>
        <authorList>
            <person name="Ohama Y."/>
            <person name="Aoki K."/>
            <person name="Harada S."/>
            <person name="Moriya K."/>
            <person name="Ishii Y."/>
            <person name="Tateda K."/>
        </authorList>
    </citation>
    <scope>NUCLEOTIDE SEQUENCE</scope>
    <source>
        <strain evidence="4">JCM 11563</strain>
    </source>
</reference>
<evidence type="ECO:0000313" key="4">
    <source>
        <dbReference type="EMBL" id="GIU48551.1"/>
    </source>
</evidence>
<sequence>MDKANLSAASTSKLLMGHIGSSKLDNHIDKAGYIKLIKALGRGKKGSRSLTVNESFQLMHGFKLGVGTTAQLSAALMLMRVRGETAEEIAGVTLALKQSVDPQWQSLNITLDWPCYAGKRDQLPYMLFCAKALAQQGERILIHGDNRILRHRHHVGDVIQALGIVEVNSAAEAQVILDRDGLCYVNADKLTVFADTFRELHQQLGLRSLYQTAIRCLNPANAQLGIRSYFHSGLASKNIKVAQLLAQYVPASRVLIFKGYQGEAEINPRCSTKLFISPWQDIDSQSFGVNDANQVLSINIPTRLDMLQGDKLLAKHLCANWLTALVGSNTGDLPAKVDGLDSMIESAIDINERIRAKAAIESTLTALNLLIKPSLALNDARSQAEHLTDQIFAYLIRDICSLEQVNNLERIDSLEQVNNLERIDSLELIDSSERINSPEQVNSLEQTDSSDSINRFETKQYQKLTSRNKQEESANAHY</sequence>
<evidence type="ECO:0000256" key="1">
    <source>
        <dbReference type="ARBA" id="ARBA00022676"/>
    </source>
</evidence>
<keyword evidence="5" id="KW-1185">Reference proteome</keyword>
<dbReference type="Proteomes" id="UP000887104">
    <property type="component" value="Unassembled WGS sequence"/>
</dbReference>
<keyword evidence="2" id="KW-0808">Transferase</keyword>
<dbReference type="PANTHER" id="PTHR43285">
    <property type="entry name" value="ANTHRANILATE PHOSPHORIBOSYLTRANSFERASE"/>
    <property type="match status" value="1"/>
</dbReference>
<dbReference type="InterPro" id="IPR035902">
    <property type="entry name" value="Nuc_phospho_transferase"/>
</dbReference>
<evidence type="ECO:0000256" key="2">
    <source>
        <dbReference type="ARBA" id="ARBA00022679"/>
    </source>
</evidence>
<evidence type="ECO:0000259" key="3">
    <source>
        <dbReference type="Pfam" id="PF02885"/>
    </source>
</evidence>
<comment type="caution">
    <text evidence="4">The sequence shown here is derived from an EMBL/GenBank/DDBJ whole genome shotgun (WGS) entry which is preliminary data.</text>
</comment>